<dbReference type="AlphaFoldDB" id="A0A6J4RQW1"/>
<organism evidence="3">
    <name type="scientific">uncultured Solirubrobacteraceae bacterium</name>
    <dbReference type="NCBI Taxonomy" id="1162706"/>
    <lineage>
        <taxon>Bacteria</taxon>
        <taxon>Bacillati</taxon>
        <taxon>Actinomycetota</taxon>
        <taxon>Thermoleophilia</taxon>
        <taxon>Solirubrobacterales</taxon>
        <taxon>Solirubrobacteraceae</taxon>
        <taxon>environmental samples</taxon>
    </lineage>
</organism>
<dbReference type="GO" id="GO:0005993">
    <property type="term" value="P:trehalose catabolic process"/>
    <property type="evidence" value="ECO:0007669"/>
    <property type="project" value="TreeGrafter"/>
</dbReference>
<dbReference type="PANTHER" id="PTHR31616">
    <property type="entry name" value="TREHALASE"/>
    <property type="match status" value="1"/>
</dbReference>
<reference evidence="3" key="1">
    <citation type="submission" date="2020-02" db="EMBL/GenBank/DDBJ databases">
        <authorList>
            <person name="Meier V. D."/>
        </authorList>
    </citation>
    <scope>NUCLEOTIDE SEQUENCE</scope>
    <source>
        <strain evidence="3">AVDCRST_MAG69</strain>
    </source>
</reference>
<evidence type="ECO:0000313" key="3">
    <source>
        <dbReference type="EMBL" id="CAA9478763.1"/>
    </source>
</evidence>
<proteinExistence type="predicted"/>
<evidence type="ECO:0000259" key="1">
    <source>
        <dbReference type="Pfam" id="PF00723"/>
    </source>
</evidence>
<dbReference type="GO" id="GO:0015927">
    <property type="term" value="F:trehalase activity"/>
    <property type="evidence" value="ECO:0007669"/>
    <property type="project" value="TreeGrafter"/>
</dbReference>
<gene>
    <name evidence="3" type="ORF">AVDCRST_MAG69-639</name>
</gene>
<keyword evidence="3" id="KW-0378">Hydrolase</keyword>
<sequence length="621" mass="68586">MAPARLTRTITDDSSDLGVAGWPSRPVGERDADGYAAISDYAFLSDCRSAALVSSDGSVDWLCWPRFDSPAVFAGILDSRQGGSWSIRPTDEFTVSRRYLPRTNVLETTFHTATGSVRLTDWLHMGARQALCRRLEGLEGRVDIELTCDPRPDFASGGAVPFERRLGWLIADLPNGERLVADGFGALHEQRTLYAGDDHCFSLGLNRPGPSDLTNSLERAVAFWSKWAQDLRLPAEGAEVVERSALTLKGLQYQPSGAIIAAATTSLPETIGGSRNWDYRYSWLRDATLTLAAFGQVGKHDEAQSWLDWLKMISLIAGVEDLQIMYGIGGEAELTEHVLGHLDGHKRSRPVRVGNGAATQRQIDTYGELADAIWLVRTRFEERLNPHRWRLVRALANRALREWHEPDEGIWEVRGNPKHFVYSKVMCWVALDRAIRLAEMDGFEDPCLTEWLAGREAIRQQVLEFGYDHELGAFTQSYGSGSLDASNLVLASTGFIPADDPRFIGTVRATQRDLVRGGLVDRYRVEETDDGFAGEEEGTFVICSLWLALACIQIGDVAAAEEIYERVASCANDLGLLAEELTPDGEQLGNYPQAFTHIALILCACELERARGGEPAIDLAA</sequence>
<dbReference type="PANTHER" id="PTHR31616:SF10">
    <property type="entry name" value="TREHALASE"/>
    <property type="match status" value="1"/>
</dbReference>
<feature type="domain" description="GH15-like" evidence="1">
    <location>
        <begin position="239"/>
        <end position="603"/>
    </location>
</feature>
<dbReference type="EC" id="3.2.1.3" evidence="3"/>
<dbReference type="SUPFAM" id="SSF48208">
    <property type="entry name" value="Six-hairpin glycosidases"/>
    <property type="match status" value="1"/>
</dbReference>
<dbReference type="InterPro" id="IPR008928">
    <property type="entry name" value="6-hairpin_glycosidase_sf"/>
</dbReference>
<dbReference type="EMBL" id="CADCVP010000086">
    <property type="protein sequence ID" value="CAA9478763.1"/>
    <property type="molecule type" value="Genomic_DNA"/>
</dbReference>
<dbReference type="Pfam" id="PF19291">
    <property type="entry name" value="TREH_N"/>
    <property type="match status" value="1"/>
</dbReference>
<protein>
    <submittedName>
        <fullName evidence="3">Glucoamylase</fullName>
        <ecNumber evidence="3">3.2.1.3</ecNumber>
    </submittedName>
</protein>
<dbReference type="InterPro" id="IPR012341">
    <property type="entry name" value="6hp_glycosidase-like_sf"/>
</dbReference>
<feature type="domain" description="Trehalase-like N-terminal" evidence="2">
    <location>
        <begin position="38"/>
        <end position="156"/>
    </location>
</feature>
<dbReference type="GO" id="GO:0004339">
    <property type="term" value="F:glucan 1,4-alpha-glucosidase activity"/>
    <property type="evidence" value="ECO:0007669"/>
    <property type="project" value="UniProtKB-EC"/>
</dbReference>
<dbReference type="Pfam" id="PF00723">
    <property type="entry name" value="Glyco_hydro_15"/>
    <property type="match status" value="1"/>
</dbReference>
<name>A0A6J4RQW1_9ACTN</name>
<keyword evidence="3" id="KW-0326">Glycosidase</keyword>
<dbReference type="Gene3D" id="1.50.10.10">
    <property type="match status" value="1"/>
</dbReference>
<evidence type="ECO:0000259" key="2">
    <source>
        <dbReference type="Pfam" id="PF19291"/>
    </source>
</evidence>
<dbReference type="InterPro" id="IPR011613">
    <property type="entry name" value="GH15-like"/>
</dbReference>
<accession>A0A6J4RQW1</accession>
<dbReference type="InterPro" id="IPR045582">
    <property type="entry name" value="Trehalase-like_N"/>
</dbReference>